<dbReference type="AlphaFoldDB" id="A0A9P6HSH3"/>
<evidence type="ECO:0000256" key="1">
    <source>
        <dbReference type="SAM" id="MobiDB-lite"/>
    </source>
</evidence>
<feature type="compositionally biased region" description="Basic and acidic residues" evidence="1">
    <location>
        <begin position="12"/>
        <end position="21"/>
    </location>
</feature>
<evidence type="ECO:0000313" key="3">
    <source>
        <dbReference type="Proteomes" id="UP000781932"/>
    </source>
</evidence>
<gene>
    <name evidence="2" type="ORF">CkaCkLH20_13325</name>
</gene>
<feature type="region of interest" description="Disordered" evidence="1">
    <location>
        <begin position="1"/>
        <end position="25"/>
    </location>
</feature>
<comment type="caution">
    <text evidence="2">The sequence shown here is derived from an EMBL/GenBank/DDBJ whole genome shotgun (WGS) entry which is preliminary data.</text>
</comment>
<evidence type="ECO:0000313" key="2">
    <source>
        <dbReference type="EMBL" id="KAF9869194.1"/>
    </source>
</evidence>
<keyword evidence="3" id="KW-1185">Reference proteome</keyword>
<feature type="region of interest" description="Disordered" evidence="1">
    <location>
        <begin position="130"/>
        <end position="149"/>
    </location>
</feature>
<protein>
    <submittedName>
        <fullName evidence="2">Uncharacterized protein</fullName>
    </submittedName>
</protein>
<name>A0A9P6HSH3_9PEZI</name>
<feature type="region of interest" description="Disordered" evidence="1">
    <location>
        <begin position="154"/>
        <end position="186"/>
    </location>
</feature>
<dbReference type="Proteomes" id="UP000781932">
    <property type="component" value="Unassembled WGS sequence"/>
</dbReference>
<reference evidence="2" key="2">
    <citation type="submission" date="2020-11" db="EMBL/GenBank/DDBJ databases">
        <title>Whole genome sequencing of Colletotrichum sp.</title>
        <authorList>
            <person name="Li H."/>
        </authorList>
    </citation>
    <scope>NUCLEOTIDE SEQUENCE</scope>
    <source>
        <strain evidence="2">CkLH20</strain>
    </source>
</reference>
<dbReference type="EMBL" id="JAATWM020000094">
    <property type="protein sequence ID" value="KAF9869194.1"/>
    <property type="molecule type" value="Genomic_DNA"/>
</dbReference>
<proteinExistence type="predicted"/>
<organism evidence="2 3">
    <name type="scientific">Colletotrichum karsti</name>
    <dbReference type="NCBI Taxonomy" id="1095194"/>
    <lineage>
        <taxon>Eukaryota</taxon>
        <taxon>Fungi</taxon>
        <taxon>Dikarya</taxon>
        <taxon>Ascomycota</taxon>
        <taxon>Pezizomycotina</taxon>
        <taxon>Sordariomycetes</taxon>
        <taxon>Hypocreomycetidae</taxon>
        <taxon>Glomerellales</taxon>
        <taxon>Glomerellaceae</taxon>
        <taxon>Colletotrichum</taxon>
        <taxon>Colletotrichum boninense species complex</taxon>
    </lineage>
</organism>
<dbReference type="RefSeq" id="XP_038738655.1">
    <property type="nucleotide sequence ID" value="XM_038896035.1"/>
</dbReference>
<dbReference type="GeneID" id="62169109"/>
<reference evidence="2" key="1">
    <citation type="submission" date="2020-03" db="EMBL/GenBank/DDBJ databases">
        <authorList>
            <person name="He L."/>
        </authorList>
    </citation>
    <scope>NUCLEOTIDE SEQUENCE</scope>
    <source>
        <strain evidence="2">CkLH20</strain>
    </source>
</reference>
<dbReference type="OrthoDB" id="4851706at2759"/>
<accession>A0A9P6HSH3</accession>
<feature type="compositionally biased region" description="Acidic residues" evidence="1">
    <location>
        <begin position="132"/>
        <end position="148"/>
    </location>
</feature>
<sequence length="286" mass="31458">MHPVGGETADPAGRRERELAGERSGMAGELARQLAAYITGVFQSPELLGEGVEPCWRPGGRHSQRISSTRWTAFQELFMDGWATWAGGHPAESYWRRHEPAFHAYDYGANIEIEVGESIYNLPRERHVHLDEDSEEDGGSDNEEGEEDDARRGLNGLFINEGPDGPAVEGGGSPSSSANGPPYRQMIGESEGLQKLITELGARFRPDNITAVSYALAVCLHSESGDSETRCLLADRNMLGREFPSSSDYTFYPQAFHPAYGNFSSNRSPAFLDSLYTAISGRERPR</sequence>